<dbReference type="EMBL" id="JAGIZQ010000002">
    <property type="protein sequence ID" value="KAH6640160.1"/>
    <property type="molecule type" value="Genomic_DNA"/>
</dbReference>
<keyword evidence="2" id="KW-1185">Reference proteome</keyword>
<evidence type="ECO:0000313" key="1">
    <source>
        <dbReference type="EMBL" id="KAH6640160.1"/>
    </source>
</evidence>
<evidence type="ECO:0000313" key="2">
    <source>
        <dbReference type="Proteomes" id="UP000724584"/>
    </source>
</evidence>
<comment type="caution">
    <text evidence="1">The sequence shown here is derived from an EMBL/GenBank/DDBJ whole genome shotgun (WGS) entry which is preliminary data.</text>
</comment>
<gene>
    <name evidence="1" type="ORF">F5144DRAFT_559539</name>
</gene>
<accession>A0ACB7PDZ8</accession>
<name>A0ACB7PDZ8_9PEZI</name>
<protein>
    <submittedName>
        <fullName evidence="1">Uncharacterized protein</fullName>
    </submittedName>
</protein>
<sequence>MVTPPQPQRTTRRHNPFRPHRRAPFYANRTCGSQQQPLQVPSNLQSPQSQGNQVLPLAVRPAPRKRRFSWFCCGSYERAAAIWGCLAVVSPLAFFLLEWTRQQDDPYAKATYGEARYQSDIEAKRLCVALKAAQLPSSHLDCDRILSSSFPARYEILESAVGQVKRHSHWVQSSMLTILILVRDFLSNNCLFSALAICVLAAILALAMSAGRSVKAPPIIDPKTKHMLVQDASFRGTSAGSSNHGDNSDEDPFSSPHPRLSASIPERATNAVHSSSDIQPTSENKMRRPEAVHTQKSLVGVAPTTVNDEELKNLPSTAIGKVTPLLPVAASKTVSAAPATTIISPMLLTETSSSNSSSPPSTWNNLLLSSPWKRSPRGSGSRRDEEVEQTATASPSSAVSSVRFPSWETGELDSSYKREQPKPTGSRYEEEKPILPMMTGLLSSAASAISYMTPSEQHQSWLTLRVQKPELFEPWWSCCACGQGPHRTLRTPQCLCSHSTCSNCPMGMNQITEALISLLARPSEMAS</sequence>
<dbReference type="Proteomes" id="UP000724584">
    <property type="component" value="Unassembled WGS sequence"/>
</dbReference>
<reference evidence="1 2" key="1">
    <citation type="journal article" date="2021" name="Nat. Commun.">
        <title>Genetic determinants of endophytism in the Arabidopsis root mycobiome.</title>
        <authorList>
            <person name="Mesny F."/>
            <person name="Miyauchi S."/>
            <person name="Thiergart T."/>
            <person name="Pickel B."/>
            <person name="Atanasova L."/>
            <person name="Karlsson M."/>
            <person name="Huettel B."/>
            <person name="Barry K.W."/>
            <person name="Haridas S."/>
            <person name="Chen C."/>
            <person name="Bauer D."/>
            <person name="Andreopoulos W."/>
            <person name="Pangilinan J."/>
            <person name="LaButti K."/>
            <person name="Riley R."/>
            <person name="Lipzen A."/>
            <person name="Clum A."/>
            <person name="Drula E."/>
            <person name="Henrissat B."/>
            <person name="Kohler A."/>
            <person name="Grigoriev I.V."/>
            <person name="Martin F.M."/>
            <person name="Hacquard S."/>
        </authorList>
    </citation>
    <scope>NUCLEOTIDE SEQUENCE [LARGE SCALE GENOMIC DNA]</scope>
    <source>
        <strain evidence="1 2">MPI-SDFR-AT-0079</strain>
    </source>
</reference>
<organism evidence="1 2">
    <name type="scientific">Chaetomium tenue</name>
    <dbReference type="NCBI Taxonomy" id="1854479"/>
    <lineage>
        <taxon>Eukaryota</taxon>
        <taxon>Fungi</taxon>
        <taxon>Dikarya</taxon>
        <taxon>Ascomycota</taxon>
        <taxon>Pezizomycotina</taxon>
        <taxon>Sordariomycetes</taxon>
        <taxon>Sordariomycetidae</taxon>
        <taxon>Sordariales</taxon>
        <taxon>Chaetomiaceae</taxon>
        <taxon>Chaetomium</taxon>
    </lineage>
</organism>
<proteinExistence type="predicted"/>